<evidence type="ECO:0000313" key="27">
    <source>
        <dbReference type="Proteomes" id="UP000610558"/>
    </source>
</evidence>
<evidence type="ECO:0000256" key="5">
    <source>
        <dbReference type="ARBA" id="ARBA00008276"/>
    </source>
</evidence>
<protein>
    <recommendedName>
        <fullName evidence="9">Dihydrofolate synthase/folylpolyglutamate synthase</fullName>
        <ecNumber evidence="7">6.3.2.12</ecNumber>
        <ecNumber evidence="8">6.3.2.17</ecNumber>
    </recommendedName>
    <alternativeName>
        <fullName evidence="18">Folylpoly-gamma-glutamate synthetase-dihydrofolate synthetase</fullName>
    </alternativeName>
    <alternativeName>
        <fullName evidence="16">Folylpolyglutamate synthetase</fullName>
    </alternativeName>
    <alternativeName>
        <fullName evidence="17">Tetrahydrofolylpolyglutamate synthase</fullName>
    </alternativeName>
</protein>
<dbReference type="AlphaFoldDB" id="A0A927GX43"/>
<dbReference type="PANTHER" id="PTHR11136">
    <property type="entry name" value="FOLYLPOLYGLUTAMATE SYNTHASE-RELATED"/>
    <property type="match status" value="1"/>
</dbReference>
<dbReference type="RefSeq" id="WP_190764485.1">
    <property type="nucleotide sequence ID" value="NZ_JACXLD010000004.1"/>
</dbReference>
<comment type="catalytic activity">
    <reaction evidence="22">
        <text>7,8-dihydropteroate + L-glutamate + ATP = 7,8-dihydrofolate + ADP + phosphate + H(+)</text>
        <dbReference type="Rhea" id="RHEA:23584"/>
        <dbReference type="ChEBI" id="CHEBI:15378"/>
        <dbReference type="ChEBI" id="CHEBI:17839"/>
        <dbReference type="ChEBI" id="CHEBI:29985"/>
        <dbReference type="ChEBI" id="CHEBI:30616"/>
        <dbReference type="ChEBI" id="CHEBI:43474"/>
        <dbReference type="ChEBI" id="CHEBI:57451"/>
        <dbReference type="ChEBI" id="CHEBI:456216"/>
        <dbReference type="EC" id="6.3.2.12"/>
    </reaction>
</comment>
<dbReference type="InterPro" id="IPR036565">
    <property type="entry name" value="Mur-like_cat_sf"/>
</dbReference>
<dbReference type="PIRSF" id="PIRSF001563">
    <property type="entry name" value="Folylpolyglu_synth"/>
    <property type="match status" value="1"/>
</dbReference>
<dbReference type="SUPFAM" id="SSF53623">
    <property type="entry name" value="MurD-like peptide ligases, catalytic domain"/>
    <property type="match status" value="1"/>
</dbReference>
<evidence type="ECO:0000256" key="2">
    <source>
        <dbReference type="ARBA" id="ARBA00002714"/>
    </source>
</evidence>
<evidence type="ECO:0000256" key="20">
    <source>
        <dbReference type="ARBA" id="ARBA00047808"/>
    </source>
</evidence>
<organism evidence="26 27">
    <name type="scientific">Spongiibacter pelagi</name>
    <dbReference type="NCBI Taxonomy" id="2760804"/>
    <lineage>
        <taxon>Bacteria</taxon>
        <taxon>Pseudomonadati</taxon>
        <taxon>Pseudomonadota</taxon>
        <taxon>Gammaproteobacteria</taxon>
        <taxon>Cellvibrionales</taxon>
        <taxon>Spongiibacteraceae</taxon>
        <taxon>Spongiibacter</taxon>
    </lineage>
</organism>
<keyword evidence="27" id="KW-1185">Reference proteome</keyword>
<comment type="subunit">
    <text evidence="6">Monomer.</text>
</comment>
<evidence type="ECO:0000256" key="16">
    <source>
        <dbReference type="ARBA" id="ARBA00030048"/>
    </source>
</evidence>
<evidence type="ECO:0000256" key="14">
    <source>
        <dbReference type="ARBA" id="ARBA00022842"/>
    </source>
</evidence>
<proteinExistence type="inferred from homology"/>
<feature type="domain" description="Mur ligase C-terminal" evidence="24">
    <location>
        <begin position="285"/>
        <end position="417"/>
    </location>
</feature>
<evidence type="ECO:0000259" key="25">
    <source>
        <dbReference type="Pfam" id="PF08245"/>
    </source>
</evidence>
<dbReference type="FunFam" id="3.40.1190.10:FF:000004">
    <property type="entry name" value="Dihydrofolate synthase/folylpolyglutamate synthase"/>
    <property type="match status" value="1"/>
</dbReference>
<dbReference type="Proteomes" id="UP000610558">
    <property type="component" value="Unassembled WGS sequence"/>
</dbReference>
<comment type="catalytic activity">
    <reaction evidence="20">
        <text>10-formyltetrahydrofolyl-(gamma-L-Glu)(n) + L-glutamate + ATP = 10-formyltetrahydrofolyl-(gamma-L-Glu)(n+1) + ADP + phosphate + H(+)</text>
        <dbReference type="Rhea" id="RHEA:51904"/>
        <dbReference type="Rhea" id="RHEA-COMP:13088"/>
        <dbReference type="Rhea" id="RHEA-COMP:14300"/>
        <dbReference type="ChEBI" id="CHEBI:15378"/>
        <dbReference type="ChEBI" id="CHEBI:29985"/>
        <dbReference type="ChEBI" id="CHEBI:30616"/>
        <dbReference type="ChEBI" id="CHEBI:43474"/>
        <dbReference type="ChEBI" id="CHEBI:134413"/>
        <dbReference type="ChEBI" id="CHEBI:456216"/>
        <dbReference type="EC" id="6.3.2.17"/>
    </reaction>
</comment>
<keyword evidence="12 23" id="KW-0547">Nucleotide-binding</keyword>
<evidence type="ECO:0000256" key="8">
    <source>
        <dbReference type="ARBA" id="ARBA00013025"/>
    </source>
</evidence>
<reference evidence="26" key="1">
    <citation type="submission" date="2020-09" db="EMBL/GenBank/DDBJ databases">
        <authorList>
            <person name="Yoon J.-W."/>
        </authorList>
    </citation>
    <scope>NUCLEOTIDE SEQUENCE</scope>
    <source>
        <strain evidence="26">KMU-158</strain>
    </source>
</reference>
<evidence type="ECO:0000256" key="23">
    <source>
        <dbReference type="PIRNR" id="PIRNR001563"/>
    </source>
</evidence>
<dbReference type="GO" id="GO:0005524">
    <property type="term" value="F:ATP binding"/>
    <property type="evidence" value="ECO:0007669"/>
    <property type="project" value="UniProtKB-KW"/>
</dbReference>
<dbReference type="InterPro" id="IPR013221">
    <property type="entry name" value="Mur_ligase_cen"/>
</dbReference>
<keyword evidence="14" id="KW-0460">Magnesium</keyword>
<evidence type="ECO:0000256" key="19">
    <source>
        <dbReference type="ARBA" id="ARBA00047493"/>
    </source>
</evidence>
<evidence type="ECO:0000256" key="15">
    <source>
        <dbReference type="ARBA" id="ARBA00022909"/>
    </source>
</evidence>
<evidence type="ECO:0000256" key="12">
    <source>
        <dbReference type="ARBA" id="ARBA00022741"/>
    </source>
</evidence>
<comment type="catalytic activity">
    <reaction evidence="19">
        <text>(6S)-5,6,7,8-tetrahydrofolyl-(gamma-L-Glu)(n) + L-glutamate + ATP = (6S)-5,6,7,8-tetrahydrofolyl-(gamma-L-Glu)(n+1) + ADP + phosphate + H(+)</text>
        <dbReference type="Rhea" id="RHEA:10580"/>
        <dbReference type="Rhea" id="RHEA-COMP:14738"/>
        <dbReference type="Rhea" id="RHEA-COMP:14740"/>
        <dbReference type="ChEBI" id="CHEBI:15378"/>
        <dbReference type="ChEBI" id="CHEBI:29985"/>
        <dbReference type="ChEBI" id="CHEBI:30616"/>
        <dbReference type="ChEBI" id="CHEBI:43474"/>
        <dbReference type="ChEBI" id="CHEBI:141005"/>
        <dbReference type="ChEBI" id="CHEBI:456216"/>
        <dbReference type="EC" id="6.3.2.17"/>
    </reaction>
</comment>
<dbReference type="EMBL" id="JACXLD010000004">
    <property type="protein sequence ID" value="MBD2859054.1"/>
    <property type="molecule type" value="Genomic_DNA"/>
</dbReference>
<evidence type="ECO:0000256" key="22">
    <source>
        <dbReference type="ARBA" id="ARBA00049161"/>
    </source>
</evidence>
<dbReference type="EC" id="6.3.2.17" evidence="8"/>
<comment type="cofactor">
    <cofactor evidence="1">
        <name>Mg(2+)</name>
        <dbReference type="ChEBI" id="CHEBI:18420"/>
    </cofactor>
</comment>
<evidence type="ECO:0000256" key="18">
    <source>
        <dbReference type="ARBA" id="ARBA00032510"/>
    </source>
</evidence>
<keyword evidence="10 23" id="KW-0436">Ligase</keyword>
<dbReference type="Pfam" id="PF02875">
    <property type="entry name" value="Mur_ligase_C"/>
    <property type="match status" value="1"/>
</dbReference>
<dbReference type="GO" id="GO:0046656">
    <property type="term" value="P:folic acid biosynthetic process"/>
    <property type="evidence" value="ECO:0007669"/>
    <property type="project" value="UniProtKB-KW"/>
</dbReference>
<comment type="function">
    <text evidence="2">Functions in two distinct reactions of the de novo folate biosynthetic pathway. Catalyzes the addition of a glutamate residue to dihydropteroate (7,8-dihydropteroate or H2Pte) to form dihydrofolate (7,8-dihydrofolate monoglutamate or H2Pte-Glu). Also catalyzes successive additions of L-glutamate to tetrahydrofolate or 10-formyltetrahydrofolate or 5,10-methylenetetrahydrofolate, leading to folylpolyglutamate derivatives.</text>
</comment>
<evidence type="ECO:0000256" key="21">
    <source>
        <dbReference type="ARBA" id="ARBA00049035"/>
    </source>
</evidence>
<evidence type="ECO:0000256" key="10">
    <source>
        <dbReference type="ARBA" id="ARBA00022598"/>
    </source>
</evidence>
<evidence type="ECO:0000259" key="24">
    <source>
        <dbReference type="Pfam" id="PF02875"/>
    </source>
</evidence>
<dbReference type="InterPro" id="IPR036615">
    <property type="entry name" value="Mur_ligase_C_dom_sf"/>
</dbReference>
<gene>
    <name evidence="26" type="primary">folC</name>
    <name evidence="26" type="ORF">IB286_08520</name>
</gene>
<keyword evidence="11" id="KW-0479">Metal-binding</keyword>
<dbReference type="GO" id="GO:0005737">
    <property type="term" value="C:cytoplasm"/>
    <property type="evidence" value="ECO:0007669"/>
    <property type="project" value="TreeGrafter"/>
</dbReference>
<dbReference type="InterPro" id="IPR004101">
    <property type="entry name" value="Mur_ligase_C"/>
</dbReference>
<name>A0A927GX43_9GAMM</name>
<evidence type="ECO:0000313" key="26">
    <source>
        <dbReference type="EMBL" id="MBD2859054.1"/>
    </source>
</evidence>
<evidence type="ECO:0000256" key="1">
    <source>
        <dbReference type="ARBA" id="ARBA00001946"/>
    </source>
</evidence>
<dbReference type="PANTHER" id="PTHR11136:SF0">
    <property type="entry name" value="DIHYDROFOLATE SYNTHETASE-RELATED"/>
    <property type="match status" value="1"/>
</dbReference>
<evidence type="ECO:0000256" key="9">
    <source>
        <dbReference type="ARBA" id="ARBA00019357"/>
    </source>
</evidence>
<dbReference type="Pfam" id="PF08245">
    <property type="entry name" value="Mur_ligase_M"/>
    <property type="match status" value="1"/>
</dbReference>
<evidence type="ECO:0000256" key="3">
    <source>
        <dbReference type="ARBA" id="ARBA00004799"/>
    </source>
</evidence>
<dbReference type="GO" id="GO:0004326">
    <property type="term" value="F:tetrahydrofolylpolyglutamate synthase activity"/>
    <property type="evidence" value="ECO:0007669"/>
    <property type="project" value="UniProtKB-EC"/>
</dbReference>
<evidence type="ECO:0000256" key="7">
    <source>
        <dbReference type="ARBA" id="ARBA00013023"/>
    </source>
</evidence>
<dbReference type="Gene3D" id="3.40.1190.10">
    <property type="entry name" value="Mur-like, catalytic domain"/>
    <property type="match status" value="1"/>
</dbReference>
<dbReference type="Gene3D" id="3.90.190.20">
    <property type="entry name" value="Mur ligase, C-terminal domain"/>
    <property type="match status" value="1"/>
</dbReference>
<evidence type="ECO:0000256" key="6">
    <source>
        <dbReference type="ARBA" id="ARBA00011245"/>
    </source>
</evidence>
<comment type="similarity">
    <text evidence="5 23">Belongs to the folylpolyglutamate synthase family.</text>
</comment>
<accession>A0A927GX43</accession>
<keyword evidence="13 23" id="KW-0067">ATP-binding</keyword>
<sequence>MRFTQLDAWLRWLETLHPKPIDLGLERVQTVARALNIHFSIPVITVAGTNGKGSTVALLDAILTAEGKRVGCYTSPHLLHYNERVKLAGELATDQQFCDIFAQIDAARGDISLSYFEFGTLAALCLFMAAELDVVVLEVGLGGRLDAVNIIDADIAIVTSVALDHEAWLGSDRDTIGREKAGVFRSGKPAIFGDSLPLASVIDYAESQQVPLLARDRDFGFDYAESAWHWWGQQAGERREILNLPLPRVLLDNAASCLQAIEFLPFAVSEAAIRTGLQTVSVSARQQRFDFNGIEVWLDVAHNPAAVARLAEALHISSGKGCSGQGSSEQGKTVAVFAIMADKAVDAVLEIMFPLVDCWALPQLLDNPRALSAEVLAAKLESQAAEVMSQGQAMAATLDNIIPEIRAGDRLVIFGSFFTVADALAYF</sequence>
<evidence type="ECO:0000256" key="17">
    <source>
        <dbReference type="ARBA" id="ARBA00030592"/>
    </source>
</evidence>
<dbReference type="SUPFAM" id="SSF53244">
    <property type="entry name" value="MurD-like peptide ligases, peptide-binding domain"/>
    <property type="match status" value="1"/>
</dbReference>
<dbReference type="NCBIfam" id="NF008101">
    <property type="entry name" value="PRK10846.1"/>
    <property type="match status" value="1"/>
</dbReference>
<comment type="catalytic activity">
    <reaction evidence="21">
        <text>(6R)-5,10-methylenetetrahydrofolyl-(gamma-L-Glu)(n) + L-glutamate + ATP = (6R)-5,10-methylenetetrahydrofolyl-(gamma-L-Glu)(n+1) + ADP + phosphate + H(+)</text>
        <dbReference type="Rhea" id="RHEA:51912"/>
        <dbReference type="Rhea" id="RHEA-COMP:13257"/>
        <dbReference type="Rhea" id="RHEA-COMP:13258"/>
        <dbReference type="ChEBI" id="CHEBI:15378"/>
        <dbReference type="ChEBI" id="CHEBI:29985"/>
        <dbReference type="ChEBI" id="CHEBI:30616"/>
        <dbReference type="ChEBI" id="CHEBI:43474"/>
        <dbReference type="ChEBI" id="CHEBI:136572"/>
        <dbReference type="ChEBI" id="CHEBI:456216"/>
        <dbReference type="EC" id="6.3.2.17"/>
    </reaction>
</comment>
<dbReference type="NCBIfam" id="TIGR01499">
    <property type="entry name" value="folC"/>
    <property type="match status" value="1"/>
</dbReference>
<dbReference type="InterPro" id="IPR001645">
    <property type="entry name" value="Folylpolyglutamate_synth"/>
</dbReference>
<dbReference type="GO" id="GO:0008841">
    <property type="term" value="F:dihydrofolate synthase activity"/>
    <property type="evidence" value="ECO:0007669"/>
    <property type="project" value="UniProtKB-EC"/>
</dbReference>
<evidence type="ECO:0000256" key="4">
    <source>
        <dbReference type="ARBA" id="ARBA00005150"/>
    </source>
</evidence>
<keyword evidence="15" id="KW-0289">Folate biosynthesis</keyword>
<dbReference type="GO" id="GO:0046872">
    <property type="term" value="F:metal ion binding"/>
    <property type="evidence" value="ECO:0007669"/>
    <property type="project" value="UniProtKB-KW"/>
</dbReference>
<feature type="domain" description="Mur ligase central" evidence="25">
    <location>
        <begin position="46"/>
        <end position="185"/>
    </location>
</feature>
<comment type="caution">
    <text evidence="26">The sequence shown here is derived from an EMBL/GenBank/DDBJ whole genome shotgun (WGS) entry which is preliminary data.</text>
</comment>
<dbReference type="EC" id="6.3.2.12" evidence="7"/>
<evidence type="ECO:0000256" key="13">
    <source>
        <dbReference type="ARBA" id="ARBA00022840"/>
    </source>
</evidence>
<comment type="pathway">
    <text evidence="3">Cofactor biosynthesis; tetrahydrofolate biosynthesis; 7,8-dihydrofolate from 2-amino-4-hydroxy-6-hydroxymethyl-7,8-dihydropteridine diphosphate and 4-aminobenzoate: step 2/2.</text>
</comment>
<evidence type="ECO:0000256" key="11">
    <source>
        <dbReference type="ARBA" id="ARBA00022723"/>
    </source>
</evidence>
<comment type="pathway">
    <text evidence="4">Cofactor biosynthesis; tetrahydrofolylpolyglutamate biosynthesis.</text>
</comment>